<reference evidence="11" key="1">
    <citation type="submission" date="2019-03" db="EMBL/GenBank/DDBJ databases">
        <title>Single cell metagenomics reveals metabolic interactions within the superorganism composed of flagellate Streblomastix strix and complex community of Bacteroidetes bacteria on its surface.</title>
        <authorList>
            <person name="Treitli S.C."/>
            <person name="Kolisko M."/>
            <person name="Husnik F."/>
            <person name="Keeling P."/>
            <person name="Hampl V."/>
        </authorList>
    </citation>
    <scope>NUCLEOTIDE SEQUENCE</scope>
    <source>
        <strain evidence="11">STM</strain>
    </source>
</reference>
<evidence type="ECO:0000256" key="8">
    <source>
        <dbReference type="ARBA" id="ARBA00022553"/>
    </source>
</evidence>
<evidence type="ECO:0000256" key="1">
    <source>
        <dbReference type="ARBA" id="ARBA00001614"/>
    </source>
</evidence>
<dbReference type="NCBIfam" id="NF008277">
    <property type="entry name" value="PRK11055.1"/>
    <property type="match status" value="1"/>
</dbReference>
<evidence type="ECO:0000256" key="10">
    <source>
        <dbReference type="ARBA" id="ARBA00023277"/>
    </source>
</evidence>
<gene>
    <name evidence="11" type="ORF">EZS27_031533</name>
</gene>
<dbReference type="SUPFAM" id="SSF74650">
    <property type="entry name" value="Galactose mutarotase-like"/>
    <property type="match status" value="1"/>
</dbReference>
<protein>
    <recommendedName>
        <fullName evidence="6">aldose 1-epimerase</fullName>
        <ecNumber evidence="6">5.1.3.3</ecNumber>
    </recommendedName>
</protein>
<dbReference type="GO" id="GO:0004034">
    <property type="term" value="F:aldose 1-epimerase activity"/>
    <property type="evidence" value="ECO:0007669"/>
    <property type="project" value="UniProtKB-EC"/>
</dbReference>
<dbReference type="InterPro" id="IPR011013">
    <property type="entry name" value="Gal_mutarotase_sf_dom"/>
</dbReference>
<dbReference type="PANTHER" id="PTHR10091">
    <property type="entry name" value="ALDOSE-1-EPIMERASE"/>
    <property type="match status" value="1"/>
</dbReference>
<sequence>MQKTMYLLAIAAMVLSSCTGNKKKEVRETPTLSGLYASKFKGTADGKENGLYVLKNAAGMEVCITNYGGRIVSITVPDKTGAIKDVVLGFDSIGAYLGNDSNFGALIGRYGNRIAKGKFTLDGTEYSLPVNNGENSLHGGPKGLHNTYFDIRQADAQSVICTYTSPNGESGYPGNVQIKVTYTLTDDNALAIAYEATTDKPTVINLTNHSYFNLSGDPNQTILDHVLFINADRYTPVNADLIPTGKIVPVKGTPLDFTTPAVVGERIDDATFEQLVFGKGYDHNWVFAASNDINTVACKLACPATGIFMEVYTDELAVQFYTGNFLDGSQTGKNGIVYQKRTALCLETQHYPDSPNQPAFPSTVLRPGETYTSLCKYKFGVE</sequence>
<dbReference type="GO" id="GO:0006006">
    <property type="term" value="P:glucose metabolic process"/>
    <property type="evidence" value="ECO:0007669"/>
    <property type="project" value="TreeGrafter"/>
</dbReference>
<evidence type="ECO:0000256" key="6">
    <source>
        <dbReference type="ARBA" id="ARBA00013185"/>
    </source>
</evidence>
<evidence type="ECO:0000256" key="4">
    <source>
        <dbReference type="ARBA" id="ARBA00006206"/>
    </source>
</evidence>
<evidence type="ECO:0000256" key="5">
    <source>
        <dbReference type="ARBA" id="ARBA00011245"/>
    </source>
</evidence>
<comment type="subunit">
    <text evidence="5">Monomer.</text>
</comment>
<evidence type="ECO:0000313" key="11">
    <source>
        <dbReference type="EMBL" id="KAA6318461.1"/>
    </source>
</evidence>
<dbReference type="CDD" id="cd09019">
    <property type="entry name" value="galactose_mutarotase_like"/>
    <property type="match status" value="1"/>
</dbReference>
<dbReference type="GO" id="GO:0005737">
    <property type="term" value="C:cytoplasm"/>
    <property type="evidence" value="ECO:0007669"/>
    <property type="project" value="UniProtKB-SubCell"/>
</dbReference>
<evidence type="ECO:0000256" key="7">
    <source>
        <dbReference type="ARBA" id="ARBA00022490"/>
    </source>
</evidence>
<evidence type="ECO:0000256" key="3">
    <source>
        <dbReference type="ARBA" id="ARBA00005028"/>
    </source>
</evidence>
<dbReference type="InterPro" id="IPR015443">
    <property type="entry name" value="Aldose_1-epimerase"/>
</dbReference>
<dbReference type="PANTHER" id="PTHR10091:SF0">
    <property type="entry name" value="GALACTOSE MUTAROTASE"/>
    <property type="match status" value="1"/>
</dbReference>
<name>A0A5J4QCM1_9ZZZZ</name>
<dbReference type="InterPro" id="IPR014718">
    <property type="entry name" value="GH-type_carb-bd"/>
</dbReference>
<dbReference type="FunFam" id="2.70.98.10:FF:000003">
    <property type="entry name" value="Aldose 1-epimerase"/>
    <property type="match status" value="1"/>
</dbReference>
<keyword evidence="9 11" id="KW-0413">Isomerase</keyword>
<keyword evidence="8" id="KW-0597">Phosphoprotein</keyword>
<comment type="pathway">
    <text evidence="3">Carbohydrate metabolism; hexose metabolism.</text>
</comment>
<keyword evidence="10" id="KW-0119">Carbohydrate metabolism</keyword>
<comment type="catalytic activity">
    <reaction evidence="1">
        <text>alpha-D-glucose = beta-D-glucose</text>
        <dbReference type="Rhea" id="RHEA:10264"/>
        <dbReference type="ChEBI" id="CHEBI:15903"/>
        <dbReference type="ChEBI" id="CHEBI:17925"/>
        <dbReference type="EC" id="5.1.3.3"/>
    </reaction>
</comment>
<accession>A0A5J4QCM1</accession>
<dbReference type="GO" id="GO:0033499">
    <property type="term" value="P:galactose catabolic process via UDP-galactose, Leloir pathway"/>
    <property type="evidence" value="ECO:0007669"/>
    <property type="project" value="TreeGrafter"/>
</dbReference>
<organism evidence="11">
    <name type="scientific">termite gut metagenome</name>
    <dbReference type="NCBI Taxonomy" id="433724"/>
    <lineage>
        <taxon>unclassified sequences</taxon>
        <taxon>metagenomes</taxon>
        <taxon>organismal metagenomes</taxon>
    </lineage>
</organism>
<dbReference type="EC" id="5.1.3.3" evidence="6"/>
<dbReference type="GO" id="GO:0030246">
    <property type="term" value="F:carbohydrate binding"/>
    <property type="evidence" value="ECO:0007669"/>
    <property type="project" value="InterPro"/>
</dbReference>
<dbReference type="InterPro" id="IPR047215">
    <property type="entry name" value="Galactose_mutarotase-like"/>
</dbReference>
<comment type="subcellular location">
    <subcellularLocation>
        <location evidence="2">Cytoplasm</location>
    </subcellularLocation>
</comment>
<comment type="similarity">
    <text evidence="4">Belongs to the aldose epimerase family.</text>
</comment>
<evidence type="ECO:0000256" key="9">
    <source>
        <dbReference type="ARBA" id="ARBA00023235"/>
    </source>
</evidence>
<dbReference type="UniPathway" id="UPA00242"/>
<dbReference type="Pfam" id="PF01263">
    <property type="entry name" value="Aldose_epim"/>
    <property type="match status" value="1"/>
</dbReference>
<dbReference type="PROSITE" id="PS00545">
    <property type="entry name" value="ALDOSE_1_EPIMERASE"/>
    <property type="match status" value="1"/>
</dbReference>
<keyword evidence="7" id="KW-0963">Cytoplasm</keyword>
<dbReference type="InterPro" id="IPR008183">
    <property type="entry name" value="Aldose_1/G6P_1-epimerase"/>
</dbReference>
<dbReference type="Gene3D" id="2.70.98.10">
    <property type="match status" value="1"/>
</dbReference>
<dbReference type="InterPro" id="IPR018052">
    <property type="entry name" value="Ald1_epimerase_CS"/>
</dbReference>
<dbReference type="AlphaFoldDB" id="A0A5J4QCM1"/>
<proteinExistence type="inferred from homology"/>
<evidence type="ECO:0000256" key="2">
    <source>
        <dbReference type="ARBA" id="ARBA00004496"/>
    </source>
</evidence>
<dbReference type="PROSITE" id="PS51257">
    <property type="entry name" value="PROKAR_LIPOPROTEIN"/>
    <property type="match status" value="1"/>
</dbReference>
<comment type="caution">
    <text evidence="11">The sequence shown here is derived from an EMBL/GenBank/DDBJ whole genome shotgun (WGS) entry which is preliminary data.</text>
</comment>
<dbReference type="EMBL" id="SNRY01004182">
    <property type="protein sequence ID" value="KAA6318461.1"/>
    <property type="molecule type" value="Genomic_DNA"/>
</dbReference>
<dbReference type="PIRSF" id="PIRSF005096">
    <property type="entry name" value="GALM"/>
    <property type="match status" value="1"/>
</dbReference>